<evidence type="ECO:0000313" key="3">
    <source>
        <dbReference type="EMBL" id="KAJ4842863.1"/>
    </source>
</evidence>
<dbReference type="AlphaFoldDB" id="A0A9Q0JID0"/>
<dbReference type="EMBL" id="JAKUCV010002373">
    <property type="protein sequence ID" value="KAJ4842863.1"/>
    <property type="molecule type" value="Genomic_DNA"/>
</dbReference>
<reference evidence="3" key="1">
    <citation type="submission" date="2022-02" db="EMBL/GenBank/DDBJ databases">
        <authorList>
            <person name="Henning P.M."/>
            <person name="McCubbin A.G."/>
            <person name="Shore J.S."/>
        </authorList>
    </citation>
    <scope>NUCLEOTIDE SEQUENCE</scope>
    <source>
        <strain evidence="3">F60SS</strain>
        <tissue evidence="3">Leaves</tissue>
    </source>
</reference>
<organism evidence="3 4">
    <name type="scientific">Turnera subulata</name>
    <dbReference type="NCBI Taxonomy" id="218843"/>
    <lineage>
        <taxon>Eukaryota</taxon>
        <taxon>Viridiplantae</taxon>
        <taxon>Streptophyta</taxon>
        <taxon>Embryophyta</taxon>
        <taxon>Tracheophyta</taxon>
        <taxon>Spermatophyta</taxon>
        <taxon>Magnoliopsida</taxon>
        <taxon>eudicotyledons</taxon>
        <taxon>Gunneridae</taxon>
        <taxon>Pentapetalae</taxon>
        <taxon>rosids</taxon>
        <taxon>fabids</taxon>
        <taxon>Malpighiales</taxon>
        <taxon>Passifloraceae</taxon>
        <taxon>Turnera</taxon>
    </lineage>
</organism>
<keyword evidence="4" id="KW-1185">Reference proteome</keyword>
<feature type="chain" id="PRO_5040222138" evidence="2">
    <location>
        <begin position="23"/>
        <end position="87"/>
    </location>
</feature>
<evidence type="ECO:0000313" key="4">
    <source>
        <dbReference type="Proteomes" id="UP001141552"/>
    </source>
</evidence>
<evidence type="ECO:0000256" key="2">
    <source>
        <dbReference type="SAM" id="SignalP"/>
    </source>
</evidence>
<dbReference type="OrthoDB" id="837656at2759"/>
<comment type="caution">
    <text evidence="3">The sequence shown here is derived from an EMBL/GenBank/DDBJ whole genome shotgun (WGS) entry which is preliminary data.</text>
</comment>
<proteinExistence type="predicted"/>
<feature type="signal peptide" evidence="2">
    <location>
        <begin position="1"/>
        <end position="22"/>
    </location>
</feature>
<reference evidence="3" key="2">
    <citation type="journal article" date="2023" name="Plants (Basel)">
        <title>Annotation of the Turnera subulata (Passifloraceae) Draft Genome Reveals the S-Locus Evolved after the Divergence of Turneroideae from Passifloroideae in a Stepwise Manner.</title>
        <authorList>
            <person name="Henning P.M."/>
            <person name="Roalson E.H."/>
            <person name="Mir W."/>
            <person name="McCubbin A.G."/>
            <person name="Shore J.S."/>
        </authorList>
    </citation>
    <scope>NUCLEOTIDE SEQUENCE</scope>
    <source>
        <strain evidence="3">F60SS</strain>
    </source>
</reference>
<keyword evidence="2" id="KW-0732">Signal</keyword>
<gene>
    <name evidence="3" type="ORF">Tsubulata_030096</name>
</gene>
<evidence type="ECO:0000256" key="1">
    <source>
        <dbReference type="SAM" id="MobiDB-lite"/>
    </source>
</evidence>
<sequence>MSRKHTIATISFLFLYLVVLSSVSTGAIYRAHNLRVANKVGSNRAAVFPVLPQGISVPPSGPSKRHNEHTMEDNPVGAAKDGSEINP</sequence>
<feature type="region of interest" description="Disordered" evidence="1">
    <location>
        <begin position="56"/>
        <end position="87"/>
    </location>
</feature>
<protein>
    <submittedName>
        <fullName evidence="3">Uncharacterized protein</fullName>
    </submittedName>
</protein>
<accession>A0A9Q0JID0</accession>
<name>A0A9Q0JID0_9ROSI</name>
<dbReference type="Proteomes" id="UP001141552">
    <property type="component" value="Unassembled WGS sequence"/>
</dbReference>